<dbReference type="Pfam" id="PF18984">
    <property type="entry name" value="DUF5717_N"/>
    <property type="match status" value="1"/>
</dbReference>
<evidence type="ECO:0000259" key="1">
    <source>
        <dbReference type="Pfam" id="PF18983"/>
    </source>
</evidence>
<proteinExistence type="predicted"/>
<reference evidence="3" key="1">
    <citation type="submission" date="2020-10" db="EMBL/GenBank/DDBJ databases">
        <authorList>
            <person name="Gilroy R."/>
        </authorList>
    </citation>
    <scope>NUCLEOTIDE SEQUENCE</scope>
    <source>
        <strain evidence="3">CHK178-757</strain>
    </source>
</reference>
<feature type="domain" description="DUF5717" evidence="2">
    <location>
        <begin position="1"/>
        <end position="867"/>
    </location>
</feature>
<dbReference type="Pfam" id="PF18983">
    <property type="entry name" value="DUF5717"/>
    <property type="match status" value="1"/>
</dbReference>
<reference evidence="3" key="2">
    <citation type="journal article" date="2021" name="PeerJ">
        <title>Extensive microbial diversity within the chicken gut microbiome revealed by metagenomics and culture.</title>
        <authorList>
            <person name="Gilroy R."/>
            <person name="Ravi A."/>
            <person name="Getino M."/>
            <person name="Pursley I."/>
            <person name="Horton D.L."/>
            <person name="Alikhan N.F."/>
            <person name="Baker D."/>
            <person name="Gharbi K."/>
            <person name="Hall N."/>
            <person name="Watson M."/>
            <person name="Adriaenssens E.M."/>
            <person name="Foster-Nyarko E."/>
            <person name="Jarju S."/>
            <person name="Secka A."/>
            <person name="Antonio M."/>
            <person name="Oren A."/>
            <person name="Chaudhuri R.R."/>
            <person name="La Ragione R."/>
            <person name="Hildebrand F."/>
            <person name="Pallen M.J."/>
        </authorList>
    </citation>
    <scope>NUCLEOTIDE SEQUENCE</scope>
    <source>
        <strain evidence="3">CHK178-757</strain>
    </source>
</reference>
<accession>A0A9D1F5D5</accession>
<name>A0A9D1F5D5_9FIRM</name>
<evidence type="ECO:0000313" key="4">
    <source>
        <dbReference type="Proteomes" id="UP000823927"/>
    </source>
</evidence>
<sequence length="1181" mass="139288">MKEKINLLSKGIFEYEKPDIVVSEETVKIETEAQTVYTGYFDVSSINGRSIRAMVFSSNKLIVCQENMIVGTQCRVNYTFDPRALEPGETIEGHFSIISNGGEIEIPFLAHVCMPFCRTSIGDIKDLYQFSSLAQSNWHEAVKLFRSLDFARVFLINKKHAHIYENLIKARNTNQALEEFLCTIKRKKPVTIRVSQDEIYLENITETLSERLVIEKDTWGYARISVKTVGDFIKVYKRELTTEDFLGSYYELEYMIYPEAFRQGNNYGKIIISTFDQTIEIPVNCMEDTRSTQTSQRRSIRSSVFDIFNNYLKLSMGRMPKDEWIRQTREAVDCCRNNSNDLIYELLEAHFSILAGEEDNAHELLDNKNGREIRHQSVVYYGYFLYLTALLRHEEQYTRFALDKIESDYSRQYDYWQLLWFIFHMTDRLTPQKRYLLVKEQFDKGCRSPLMYWEAVQALNEEPSLLREFGRFEIQLVTWASHYECLKSDVVYQFAQVCVYSRVFDELALKTLIELCEIYEKKEILMAVCSMLIKGHKTDAKYNKWFALGIESSLKLTDIYEYYMYSLDETKVEELPLGVLIYFNYDNQMSVSKKAFIYAYVVNHRDTLPKIYKDYENIIKAFTYEQLKKGYISKNMVILYHQFVTLERMNTKMAGFLPQVLFKYQVFCDHPGIRGVIVSHREVEQDVYYPLNDGVAFVDIYMDEYQLIFVDRDENRYIGSVEYTMSRLMEDNALLRECYRMDPSQPMILMNRSERAMKYQKMDEASIDVYKRTLKLPNIRKEYQKNVLKNLIDFYYDNYEGETLEKYLLRLDIRLMDTAERGRIMEYYIQRGLYDKALEAIKVYGYENIQDKKLMRLCSRLIRSSDFASDSLITEMAYYTFSCGKYDDVILEYLIKYYLGTTKDLYAIWKAAKDFEVNAFVLEEKLLCQILFSESFVNNGIAIFSSYYKSRPDGRIVRAFLAFYCFQYLVRDMAVDEALFGFVEIELEQLEQAYDVCALALLKYYSVSESGRKGHEDWIRHQLGYFMEKSIILPFFKCFVKIADLPQEILDKVYVQYCTDPKNTVTICYEYHEQGQEAGKYIVEDMNNAFGGIFVKAFTLFANEEVRYHITEKNGYMETITDGQTLTCPEADTEKAPENALAWINRMITMAQADADMQLEESMEAFESRRYMSRKLFKMIQ</sequence>
<organism evidence="3 4">
    <name type="scientific">Candidatus Scybalocola faecigallinarum</name>
    <dbReference type="NCBI Taxonomy" id="2840941"/>
    <lineage>
        <taxon>Bacteria</taxon>
        <taxon>Bacillati</taxon>
        <taxon>Bacillota</taxon>
        <taxon>Clostridia</taxon>
        <taxon>Lachnospirales</taxon>
        <taxon>Lachnospiraceae</taxon>
        <taxon>Lachnospiraceae incertae sedis</taxon>
        <taxon>Candidatus Scybalocola (ex Gilroy et al. 2021)</taxon>
    </lineage>
</organism>
<comment type="caution">
    <text evidence="3">The sequence shown here is derived from an EMBL/GenBank/DDBJ whole genome shotgun (WGS) entry which is preliminary data.</text>
</comment>
<dbReference type="Proteomes" id="UP000823927">
    <property type="component" value="Unassembled WGS sequence"/>
</dbReference>
<gene>
    <name evidence="3" type="ORF">IAB46_07140</name>
</gene>
<dbReference type="AlphaFoldDB" id="A0A9D1F5D5"/>
<dbReference type="InterPro" id="IPR043774">
    <property type="entry name" value="DUF5717_C"/>
</dbReference>
<evidence type="ECO:0000259" key="2">
    <source>
        <dbReference type="Pfam" id="PF18984"/>
    </source>
</evidence>
<protein>
    <recommendedName>
        <fullName evidence="5">DUF5717 domain-containing protein</fullName>
    </recommendedName>
</protein>
<evidence type="ECO:0008006" key="5">
    <source>
        <dbReference type="Google" id="ProtNLM"/>
    </source>
</evidence>
<dbReference type="InterPro" id="IPR043775">
    <property type="entry name" value="DUF5717_N"/>
</dbReference>
<dbReference type="EMBL" id="DVIT01000027">
    <property type="protein sequence ID" value="HIS47317.1"/>
    <property type="molecule type" value="Genomic_DNA"/>
</dbReference>
<feature type="domain" description="DUF5717" evidence="1">
    <location>
        <begin position="870"/>
        <end position="1177"/>
    </location>
</feature>
<evidence type="ECO:0000313" key="3">
    <source>
        <dbReference type="EMBL" id="HIS47317.1"/>
    </source>
</evidence>